<keyword evidence="8" id="KW-1185">Reference proteome</keyword>
<keyword evidence="2 5" id="KW-0560">Oxidoreductase</keyword>
<gene>
    <name evidence="5" type="primary">msrA</name>
    <name evidence="7" type="ORF">BC351_37465</name>
</gene>
<accession>A0A1V4HBV9</accession>
<dbReference type="RefSeq" id="WP_079418492.1">
    <property type="nucleotide sequence ID" value="NZ_MBTG01000040.1"/>
</dbReference>
<dbReference type="EC" id="1.8.4.11" evidence="5"/>
<dbReference type="NCBIfam" id="TIGR00401">
    <property type="entry name" value="msrA"/>
    <property type="match status" value="1"/>
</dbReference>
<dbReference type="AlphaFoldDB" id="A0A1V4HBV9"/>
<dbReference type="EMBL" id="MBTG01000040">
    <property type="protein sequence ID" value="OPH49280.1"/>
    <property type="molecule type" value="Genomic_DNA"/>
</dbReference>
<proteinExistence type="inferred from homology"/>
<evidence type="ECO:0000313" key="7">
    <source>
        <dbReference type="EMBL" id="OPH49280.1"/>
    </source>
</evidence>
<dbReference type="OrthoDB" id="4174719at2"/>
<dbReference type="InterPro" id="IPR002569">
    <property type="entry name" value="Met_Sox_Rdtase_MsrA_dom"/>
</dbReference>
<evidence type="ECO:0000256" key="3">
    <source>
        <dbReference type="ARBA" id="ARBA00047806"/>
    </source>
</evidence>
<dbReference type="STRING" id="1469647.BC351_37465"/>
<feature type="active site" evidence="5">
    <location>
        <position position="13"/>
    </location>
</feature>
<comment type="catalytic activity">
    <reaction evidence="3 5">
        <text>L-methionyl-[protein] + [thioredoxin]-disulfide + H2O = L-methionyl-(S)-S-oxide-[protein] + [thioredoxin]-dithiol</text>
        <dbReference type="Rhea" id="RHEA:14217"/>
        <dbReference type="Rhea" id="RHEA-COMP:10698"/>
        <dbReference type="Rhea" id="RHEA-COMP:10700"/>
        <dbReference type="Rhea" id="RHEA-COMP:12313"/>
        <dbReference type="Rhea" id="RHEA-COMP:12315"/>
        <dbReference type="ChEBI" id="CHEBI:15377"/>
        <dbReference type="ChEBI" id="CHEBI:16044"/>
        <dbReference type="ChEBI" id="CHEBI:29950"/>
        <dbReference type="ChEBI" id="CHEBI:44120"/>
        <dbReference type="ChEBI" id="CHEBI:50058"/>
        <dbReference type="EC" id="1.8.4.11"/>
    </reaction>
</comment>
<evidence type="ECO:0000256" key="1">
    <source>
        <dbReference type="ARBA" id="ARBA00005591"/>
    </source>
</evidence>
<reference evidence="8" key="1">
    <citation type="submission" date="2016-07" db="EMBL/GenBank/DDBJ databases">
        <authorList>
            <person name="Florea S."/>
            <person name="Webb J.S."/>
            <person name="Jaromczyk J."/>
            <person name="Schardl C.L."/>
        </authorList>
    </citation>
    <scope>NUCLEOTIDE SEQUENCE [LARGE SCALE GENOMIC DNA]</scope>
    <source>
        <strain evidence="8">CY1</strain>
    </source>
</reference>
<evidence type="ECO:0000256" key="5">
    <source>
        <dbReference type="HAMAP-Rule" id="MF_01401"/>
    </source>
</evidence>
<feature type="domain" description="Peptide methionine sulphoxide reductase MsrA" evidence="6">
    <location>
        <begin position="7"/>
        <end position="143"/>
    </location>
</feature>
<sequence length="209" mass="24223">MNNIETLTLGMGCFWSPDALFGQWPGVIRTRVGYAGGTHAQPTYRTMGDHSETIEIDYNPQMMTIEQLLDIFWSHHQPDNINDYKGRQYQSLVLYRDERQHGLIREVMKTKEADGKKKLNTEIAPLAGFYLAEERHQKYYLKRYPDAISKLSTLYPTQDELVDSTLAARLNGLAKGYTNLERIISEIQTWPLPISERESQIALVKRIKW</sequence>
<protein>
    <recommendedName>
        <fullName evidence="5">Peptide methionine sulfoxide reductase MsrA</fullName>
        <shortName evidence="5">Protein-methionine-S-oxide reductase</shortName>
        <ecNumber evidence="5">1.8.4.11</ecNumber>
    </recommendedName>
    <alternativeName>
        <fullName evidence="5">Peptide-methionine (S)-S-oxide reductase</fullName>
        <shortName evidence="5">Peptide Met(O) reductase</shortName>
    </alternativeName>
</protein>
<comment type="similarity">
    <text evidence="1 5">Belongs to the MsrA Met sulfoxide reductase family.</text>
</comment>
<dbReference type="PANTHER" id="PTHR43774">
    <property type="entry name" value="PEPTIDE METHIONINE SULFOXIDE REDUCTASE"/>
    <property type="match status" value="1"/>
</dbReference>
<dbReference type="HAMAP" id="MF_01401">
    <property type="entry name" value="MsrA"/>
    <property type="match status" value="1"/>
</dbReference>
<dbReference type="Pfam" id="PF01625">
    <property type="entry name" value="PMSR"/>
    <property type="match status" value="1"/>
</dbReference>
<evidence type="ECO:0000259" key="6">
    <source>
        <dbReference type="Pfam" id="PF01625"/>
    </source>
</evidence>
<comment type="catalytic activity">
    <reaction evidence="4 5">
        <text>[thioredoxin]-disulfide + L-methionine + H2O = L-methionine (S)-S-oxide + [thioredoxin]-dithiol</text>
        <dbReference type="Rhea" id="RHEA:19993"/>
        <dbReference type="Rhea" id="RHEA-COMP:10698"/>
        <dbReference type="Rhea" id="RHEA-COMP:10700"/>
        <dbReference type="ChEBI" id="CHEBI:15377"/>
        <dbReference type="ChEBI" id="CHEBI:29950"/>
        <dbReference type="ChEBI" id="CHEBI:50058"/>
        <dbReference type="ChEBI" id="CHEBI:57844"/>
        <dbReference type="ChEBI" id="CHEBI:58772"/>
        <dbReference type="EC" id="1.8.4.11"/>
    </reaction>
</comment>
<comment type="caution">
    <text evidence="7">The sequence shown here is derived from an EMBL/GenBank/DDBJ whole genome shotgun (WGS) entry which is preliminary data.</text>
</comment>
<dbReference type="GO" id="GO:0008113">
    <property type="term" value="F:peptide-methionine (S)-S-oxide reductase activity"/>
    <property type="evidence" value="ECO:0007669"/>
    <property type="project" value="UniProtKB-UniRule"/>
</dbReference>
<dbReference type="InterPro" id="IPR036509">
    <property type="entry name" value="Met_Sox_Rdtase_MsrA_sf"/>
</dbReference>
<dbReference type="SUPFAM" id="SSF55068">
    <property type="entry name" value="Peptide methionine sulfoxide reductase"/>
    <property type="match status" value="1"/>
</dbReference>
<name>A0A1V4HBV9_9BACL</name>
<comment type="function">
    <text evidence="5">Has an important function as a repair enzyme for proteins that have been inactivated by oxidation. Catalyzes the reversible oxidation-reduction of methionine sulfoxide in proteins to methionine.</text>
</comment>
<evidence type="ECO:0000256" key="2">
    <source>
        <dbReference type="ARBA" id="ARBA00023002"/>
    </source>
</evidence>
<evidence type="ECO:0000313" key="8">
    <source>
        <dbReference type="Proteomes" id="UP000190626"/>
    </source>
</evidence>
<dbReference type="Proteomes" id="UP000190626">
    <property type="component" value="Unassembled WGS sequence"/>
</dbReference>
<dbReference type="Gene3D" id="3.30.1060.10">
    <property type="entry name" value="Peptide methionine sulphoxide reductase MsrA"/>
    <property type="match status" value="1"/>
</dbReference>
<dbReference type="GO" id="GO:0033744">
    <property type="term" value="F:L-methionine:thioredoxin-disulfide S-oxidoreductase activity"/>
    <property type="evidence" value="ECO:0007669"/>
    <property type="project" value="RHEA"/>
</dbReference>
<dbReference type="PANTHER" id="PTHR43774:SF1">
    <property type="entry name" value="PEPTIDE METHIONINE SULFOXIDE REDUCTASE MSRA 2"/>
    <property type="match status" value="1"/>
</dbReference>
<organism evidence="7 8">
    <name type="scientific">Paenibacillus ferrarius</name>
    <dbReference type="NCBI Taxonomy" id="1469647"/>
    <lineage>
        <taxon>Bacteria</taxon>
        <taxon>Bacillati</taxon>
        <taxon>Bacillota</taxon>
        <taxon>Bacilli</taxon>
        <taxon>Bacillales</taxon>
        <taxon>Paenibacillaceae</taxon>
        <taxon>Paenibacillus</taxon>
    </lineage>
</organism>
<evidence type="ECO:0000256" key="4">
    <source>
        <dbReference type="ARBA" id="ARBA00048782"/>
    </source>
</evidence>